<comment type="caution">
    <text evidence="1">The sequence shown here is derived from an EMBL/GenBank/DDBJ whole genome shotgun (WGS) entry which is preliminary data.</text>
</comment>
<organism evidence="1 2">
    <name type="scientific">Nicotiana attenuata</name>
    <name type="common">Coyote tobacco</name>
    <dbReference type="NCBI Taxonomy" id="49451"/>
    <lineage>
        <taxon>Eukaryota</taxon>
        <taxon>Viridiplantae</taxon>
        <taxon>Streptophyta</taxon>
        <taxon>Embryophyta</taxon>
        <taxon>Tracheophyta</taxon>
        <taxon>Spermatophyta</taxon>
        <taxon>Magnoliopsida</taxon>
        <taxon>eudicotyledons</taxon>
        <taxon>Gunneridae</taxon>
        <taxon>Pentapetalae</taxon>
        <taxon>asterids</taxon>
        <taxon>lamiids</taxon>
        <taxon>Solanales</taxon>
        <taxon>Solanaceae</taxon>
        <taxon>Nicotianoideae</taxon>
        <taxon>Nicotianeae</taxon>
        <taxon>Nicotiana</taxon>
    </lineage>
</organism>
<sequence length="112" mass="12406">HDETTCRRLLKTNLDDDAQIEEDQPRQEQIAGAKYKGDLRQFLNERRALNDGDRTVGEHINPTDATQVLKSPQGAHEHAENLIKTSHVAALAKVSHDVAVAGQSNSRPVTMD</sequence>
<name>A0A1J6I0P7_NICAT</name>
<dbReference type="Gramene" id="OIS98668">
    <property type="protein sequence ID" value="OIS98668"/>
    <property type="gene ID" value="A4A49_60900"/>
</dbReference>
<protein>
    <submittedName>
        <fullName evidence="1">Uncharacterized protein</fullName>
    </submittedName>
</protein>
<dbReference type="SMR" id="A0A1J6I0P7"/>
<dbReference type="AlphaFoldDB" id="A0A1J6I0P7"/>
<gene>
    <name evidence="1" type="ORF">A4A49_60900</name>
</gene>
<dbReference type="Proteomes" id="UP000187609">
    <property type="component" value="Unassembled WGS sequence"/>
</dbReference>
<feature type="non-terminal residue" evidence="1">
    <location>
        <position position="112"/>
    </location>
</feature>
<feature type="non-terminal residue" evidence="1">
    <location>
        <position position="1"/>
    </location>
</feature>
<reference evidence="1" key="1">
    <citation type="submission" date="2016-11" db="EMBL/GenBank/DDBJ databases">
        <title>The genome of Nicotiana attenuata.</title>
        <authorList>
            <person name="Xu S."/>
            <person name="Brockmoeller T."/>
            <person name="Gaquerel E."/>
            <person name="Navarro A."/>
            <person name="Kuhl H."/>
            <person name="Gase K."/>
            <person name="Ling Z."/>
            <person name="Zhou W."/>
            <person name="Kreitzer C."/>
            <person name="Stanke M."/>
            <person name="Tang H."/>
            <person name="Lyons E."/>
            <person name="Pandey P."/>
            <person name="Pandey S.P."/>
            <person name="Timmermann B."/>
            <person name="Baldwin I.T."/>
        </authorList>
    </citation>
    <scope>NUCLEOTIDE SEQUENCE [LARGE SCALE GENOMIC DNA]</scope>
    <source>
        <strain evidence="1">UT</strain>
    </source>
</reference>
<keyword evidence="2" id="KW-1185">Reference proteome</keyword>
<evidence type="ECO:0000313" key="2">
    <source>
        <dbReference type="Proteomes" id="UP000187609"/>
    </source>
</evidence>
<accession>A0A1J6I0P7</accession>
<proteinExistence type="predicted"/>
<evidence type="ECO:0000313" key="1">
    <source>
        <dbReference type="EMBL" id="OIS98668.1"/>
    </source>
</evidence>
<dbReference type="EMBL" id="MJEQ01037191">
    <property type="protein sequence ID" value="OIS98668.1"/>
    <property type="molecule type" value="Genomic_DNA"/>
</dbReference>